<name>A0A4U5MIJ3_STECR</name>
<sequence length="339" mass="39003">MDVPFLFYRSVAGLLLENYADNMAQVDPLTEAAVNNFNDKRTIWNAHILFDDNGKVFYILEYKEPEELKIPFIPYHLFSQLNPDYVRIRFIFFSHVDRVAIIDGDFTPIEVTEDFMLKTFLPLVVSRLTQNGALIIKYLGDKKDYFLSAISQNCNRTSLHLNYLGPSCKQFLGRNIHKFFALKLRGEWPEKIKGPFVDMLGKSYILRSISFNCRDLSSLQMDATFLNALLQFWSLRHSWAKLSISIPHSLSHRDFMNALKLLGRSYIIQFCSELVLITSSSGTQLQIEGDLPEKCKKGPKTLQMLSITRVKGFDFGDRVDSWSEYSSTSTPKSRSCVIL</sequence>
<dbReference type="Proteomes" id="UP000298663">
    <property type="component" value="Unassembled WGS sequence"/>
</dbReference>
<organism evidence="1 2">
    <name type="scientific">Steinernema carpocapsae</name>
    <name type="common">Entomopathogenic nematode</name>
    <dbReference type="NCBI Taxonomy" id="34508"/>
    <lineage>
        <taxon>Eukaryota</taxon>
        <taxon>Metazoa</taxon>
        <taxon>Ecdysozoa</taxon>
        <taxon>Nematoda</taxon>
        <taxon>Chromadorea</taxon>
        <taxon>Rhabditida</taxon>
        <taxon>Tylenchina</taxon>
        <taxon>Panagrolaimomorpha</taxon>
        <taxon>Strongyloidoidea</taxon>
        <taxon>Steinernematidae</taxon>
        <taxon>Steinernema</taxon>
    </lineage>
</organism>
<reference evidence="1 2" key="2">
    <citation type="journal article" date="2019" name="G3 (Bethesda)">
        <title>Hybrid Assembly of the Genome of the Entomopathogenic Nematode Steinernema carpocapsae Identifies the X-Chromosome.</title>
        <authorList>
            <person name="Serra L."/>
            <person name="Macchietto M."/>
            <person name="Macias-Munoz A."/>
            <person name="McGill C.J."/>
            <person name="Rodriguez I.M."/>
            <person name="Rodriguez B."/>
            <person name="Murad R."/>
            <person name="Mortazavi A."/>
        </authorList>
    </citation>
    <scope>NUCLEOTIDE SEQUENCE [LARGE SCALE GENOMIC DNA]</scope>
    <source>
        <strain evidence="1 2">ALL</strain>
    </source>
</reference>
<reference evidence="1 2" key="1">
    <citation type="journal article" date="2015" name="Genome Biol.">
        <title>Comparative genomics of Steinernema reveals deeply conserved gene regulatory networks.</title>
        <authorList>
            <person name="Dillman A.R."/>
            <person name="Macchietto M."/>
            <person name="Porter C.F."/>
            <person name="Rogers A."/>
            <person name="Williams B."/>
            <person name="Antoshechkin I."/>
            <person name="Lee M.M."/>
            <person name="Goodwin Z."/>
            <person name="Lu X."/>
            <person name="Lewis E.E."/>
            <person name="Goodrich-Blair H."/>
            <person name="Stock S.P."/>
            <person name="Adams B.J."/>
            <person name="Sternberg P.W."/>
            <person name="Mortazavi A."/>
        </authorList>
    </citation>
    <scope>NUCLEOTIDE SEQUENCE [LARGE SCALE GENOMIC DNA]</scope>
    <source>
        <strain evidence="1 2">ALL</strain>
    </source>
</reference>
<dbReference type="EMBL" id="AZBU02000007">
    <property type="protein sequence ID" value="TKR69161.1"/>
    <property type="molecule type" value="Genomic_DNA"/>
</dbReference>
<proteinExistence type="predicted"/>
<keyword evidence="2" id="KW-1185">Reference proteome</keyword>
<evidence type="ECO:0000313" key="1">
    <source>
        <dbReference type="EMBL" id="TKR69161.1"/>
    </source>
</evidence>
<dbReference type="AlphaFoldDB" id="A0A4U5MIJ3"/>
<gene>
    <name evidence="1" type="ORF">L596_021350</name>
</gene>
<evidence type="ECO:0000313" key="2">
    <source>
        <dbReference type="Proteomes" id="UP000298663"/>
    </source>
</evidence>
<accession>A0A4U5MIJ3</accession>
<comment type="caution">
    <text evidence="1">The sequence shown here is derived from an EMBL/GenBank/DDBJ whole genome shotgun (WGS) entry which is preliminary data.</text>
</comment>
<protein>
    <submittedName>
        <fullName evidence="1">Uncharacterized protein</fullName>
    </submittedName>
</protein>